<dbReference type="SUPFAM" id="SSF53067">
    <property type="entry name" value="Actin-like ATPase domain"/>
    <property type="match status" value="1"/>
</dbReference>
<protein>
    <submittedName>
        <fullName evidence="1">Type IV pilus assembly protein PilM</fullName>
    </submittedName>
</protein>
<evidence type="ECO:0000313" key="1">
    <source>
        <dbReference type="EMBL" id="SEC25250.1"/>
    </source>
</evidence>
<evidence type="ECO:0000313" key="2">
    <source>
        <dbReference type="Proteomes" id="UP000182409"/>
    </source>
</evidence>
<proteinExistence type="predicted"/>
<gene>
    <name evidence="1" type="ORF">SAMN05443244_3016</name>
</gene>
<dbReference type="Gene3D" id="3.30.420.40">
    <property type="match status" value="2"/>
</dbReference>
<dbReference type="EMBL" id="FNSD01000001">
    <property type="protein sequence ID" value="SEC25250.1"/>
    <property type="molecule type" value="Genomic_DNA"/>
</dbReference>
<organism evidence="1 2">
    <name type="scientific">Terriglobus roseus</name>
    <dbReference type="NCBI Taxonomy" id="392734"/>
    <lineage>
        <taxon>Bacteria</taxon>
        <taxon>Pseudomonadati</taxon>
        <taxon>Acidobacteriota</taxon>
        <taxon>Terriglobia</taxon>
        <taxon>Terriglobales</taxon>
        <taxon>Acidobacteriaceae</taxon>
        <taxon>Terriglobus</taxon>
    </lineage>
</organism>
<name>A0A1H4QZY9_9BACT</name>
<sequence length="355" mass="37255">MASLLPKSTIQVRPRIAVEVRQEGVYAASAGDAAGLLAQIASAPLPSGAVVPSLRVGNIVDRIAVIAALKRVLPAVQVGKGRDVTLIVPDTAVRVLLLDFDEIPSKAEDALPVLRFRLAKLLPFNPELAQVSYQVMSRHAMVLQVLVVAIPNEVLAEYESVVREAGFEPGAVLSSTIAIAAAIDEAGTSAALVVNGSEFAVTTAILRRGELLLHRTLELKSQTLAEAAALVAQEPANVAMNAEIARASFLATGEDSEVAVAEMLQESVLRDLDDPDRAELELLQSISVAAAYFEDSLAVAPEEILTAGTLSPEALGPMLAETGLRARDVLQSTDLLTTTSIPRGLLAGLRGALKS</sequence>
<dbReference type="Gene3D" id="3.30.1490.300">
    <property type="match status" value="1"/>
</dbReference>
<accession>A0A1H4QZY9</accession>
<dbReference type="InterPro" id="IPR043129">
    <property type="entry name" value="ATPase_NBD"/>
</dbReference>
<dbReference type="Proteomes" id="UP000182409">
    <property type="component" value="Unassembled WGS sequence"/>
</dbReference>
<dbReference type="RefSeq" id="WP_074654761.1">
    <property type="nucleotide sequence ID" value="NZ_FNSD01000001.1"/>
</dbReference>
<reference evidence="1 2" key="1">
    <citation type="submission" date="2016-10" db="EMBL/GenBank/DDBJ databases">
        <authorList>
            <person name="de Groot N.N."/>
        </authorList>
    </citation>
    <scope>NUCLEOTIDE SEQUENCE [LARGE SCALE GENOMIC DNA]</scope>
    <source>
        <strain evidence="1 2">AB35.6</strain>
    </source>
</reference>
<dbReference type="OrthoDB" id="128437at2"/>
<dbReference type="AlphaFoldDB" id="A0A1H4QZY9"/>